<feature type="domain" description="Beta-galactosidase 1-like first all-beta" evidence="8">
    <location>
        <begin position="582"/>
        <end position="699"/>
    </location>
</feature>
<dbReference type="Gene3D" id="2.60.120.260">
    <property type="entry name" value="Galactose-binding domain-like"/>
    <property type="match status" value="3"/>
</dbReference>
<dbReference type="PANTHER" id="PTHR23421">
    <property type="entry name" value="BETA-GALACTOSIDASE RELATED"/>
    <property type="match status" value="1"/>
</dbReference>
<dbReference type="Proteomes" id="UP001283361">
    <property type="component" value="Unassembled WGS sequence"/>
</dbReference>
<evidence type="ECO:0000313" key="10">
    <source>
        <dbReference type="EMBL" id="KAK3796738.1"/>
    </source>
</evidence>
<keyword evidence="11" id="KW-1185">Reference proteome</keyword>
<evidence type="ECO:0000256" key="2">
    <source>
        <dbReference type="ARBA" id="ARBA00022801"/>
    </source>
</evidence>
<evidence type="ECO:0000256" key="3">
    <source>
        <dbReference type="ARBA" id="ARBA00023295"/>
    </source>
</evidence>
<feature type="domain" description="Glycoside hydrolase 35 catalytic" evidence="7">
    <location>
        <begin position="128"/>
        <end position="501"/>
    </location>
</feature>
<dbReference type="InterPro" id="IPR017853">
    <property type="entry name" value="GH"/>
</dbReference>
<dbReference type="Pfam" id="PF21317">
    <property type="entry name" value="BetaGal_ABD_1"/>
    <property type="match status" value="1"/>
</dbReference>
<evidence type="ECO:0000256" key="5">
    <source>
        <dbReference type="RuleBase" id="RU003679"/>
    </source>
</evidence>
<dbReference type="InterPro" id="IPR048912">
    <property type="entry name" value="BetaGal1-like_ABD1"/>
</dbReference>
<evidence type="ECO:0000256" key="6">
    <source>
        <dbReference type="SAM" id="MobiDB-lite"/>
    </source>
</evidence>
<keyword evidence="2 4" id="KW-0378">Hydrolase</keyword>
<dbReference type="Gene3D" id="3.20.20.80">
    <property type="entry name" value="Glycosidases"/>
    <property type="match status" value="1"/>
</dbReference>
<evidence type="ECO:0000259" key="8">
    <source>
        <dbReference type="Pfam" id="PF21317"/>
    </source>
</evidence>
<dbReference type="InterPro" id="IPR031330">
    <property type="entry name" value="Gly_Hdrlase_35_cat"/>
</dbReference>
<comment type="similarity">
    <text evidence="1 5">Belongs to the glycosyl hydrolase 35 family.</text>
</comment>
<dbReference type="EMBL" id="JAWDGP010000850">
    <property type="protein sequence ID" value="KAK3796738.1"/>
    <property type="molecule type" value="Genomic_DNA"/>
</dbReference>
<dbReference type="SUPFAM" id="SSF49785">
    <property type="entry name" value="Galactose-binding domain-like"/>
    <property type="match status" value="1"/>
</dbReference>
<keyword evidence="3 4" id="KW-0326">Glycosidase</keyword>
<dbReference type="GO" id="GO:0005975">
    <property type="term" value="P:carbohydrate metabolic process"/>
    <property type="evidence" value="ECO:0007669"/>
    <property type="project" value="InterPro"/>
</dbReference>
<name>A0AAE1E8G1_9GAST</name>
<evidence type="ECO:0000256" key="4">
    <source>
        <dbReference type="RuleBase" id="RU000675"/>
    </source>
</evidence>
<accession>A0AAE1E8G1</accession>
<dbReference type="SUPFAM" id="SSF51445">
    <property type="entry name" value="(Trans)glycosidases"/>
    <property type="match status" value="1"/>
</dbReference>
<dbReference type="PROSITE" id="PS01182">
    <property type="entry name" value="GLYCOSYL_HYDROL_F35"/>
    <property type="match status" value="1"/>
</dbReference>
<reference evidence="10" key="1">
    <citation type="journal article" date="2023" name="G3 (Bethesda)">
        <title>A reference genome for the long-term kleptoplast-retaining sea slug Elysia crispata morphotype clarki.</title>
        <authorList>
            <person name="Eastman K.E."/>
            <person name="Pendleton A.L."/>
            <person name="Shaikh M.A."/>
            <person name="Suttiyut T."/>
            <person name="Ogas R."/>
            <person name="Tomko P."/>
            <person name="Gavelis G."/>
            <person name="Widhalm J.R."/>
            <person name="Wisecaver J.H."/>
        </authorList>
    </citation>
    <scope>NUCLEOTIDE SEQUENCE</scope>
    <source>
        <strain evidence="10">ECLA1</strain>
    </source>
</reference>
<dbReference type="InterPro" id="IPR008979">
    <property type="entry name" value="Galactose-bd-like_sf"/>
</dbReference>
<dbReference type="PRINTS" id="PR00742">
    <property type="entry name" value="GLHYDRLASE35"/>
</dbReference>
<gene>
    <name evidence="10" type="ORF">RRG08_047351</name>
</gene>
<dbReference type="Pfam" id="PF01301">
    <property type="entry name" value="Glyco_hydro_35"/>
    <property type="match status" value="1"/>
</dbReference>
<comment type="caution">
    <text evidence="10">The sequence shown here is derived from an EMBL/GenBank/DDBJ whole genome shotgun (WGS) entry which is preliminary data.</text>
</comment>
<proteinExistence type="inferred from homology"/>
<evidence type="ECO:0000256" key="1">
    <source>
        <dbReference type="ARBA" id="ARBA00009809"/>
    </source>
</evidence>
<dbReference type="InterPro" id="IPR019801">
    <property type="entry name" value="Glyco_hydro_35_CS"/>
</dbReference>
<organism evidence="10 11">
    <name type="scientific">Elysia crispata</name>
    <name type="common">lettuce slug</name>
    <dbReference type="NCBI Taxonomy" id="231223"/>
    <lineage>
        <taxon>Eukaryota</taxon>
        <taxon>Metazoa</taxon>
        <taxon>Spiralia</taxon>
        <taxon>Lophotrochozoa</taxon>
        <taxon>Mollusca</taxon>
        <taxon>Gastropoda</taxon>
        <taxon>Heterobranchia</taxon>
        <taxon>Euthyneura</taxon>
        <taxon>Panpulmonata</taxon>
        <taxon>Sacoglossa</taxon>
        <taxon>Placobranchoidea</taxon>
        <taxon>Plakobranchidae</taxon>
        <taxon>Elysia</taxon>
    </lineage>
</organism>
<feature type="domain" description="Beta-galactosidase galactose-binding" evidence="9">
    <location>
        <begin position="736"/>
        <end position="795"/>
    </location>
</feature>
<dbReference type="InterPro" id="IPR048913">
    <property type="entry name" value="BetaGal_gal-bd"/>
</dbReference>
<dbReference type="EC" id="3.2.1.23" evidence="4"/>
<evidence type="ECO:0000259" key="7">
    <source>
        <dbReference type="Pfam" id="PF01301"/>
    </source>
</evidence>
<dbReference type="InterPro" id="IPR001944">
    <property type="entry name" value="Glycoside_Hdrlase_35"/>
</dbReference>
<feature type="region of interest" description="Disordered" evidence="6">
    <location>
        <begin position="716"/>
        <end position="735"/>
    </location>
</feature>
<protein>
    <recommendedName>
        <fullName evidence="4">Beta-galactosidase</fullName>
        <ecNumber evidence="4">3.2.1.23</ecNumber>
    </recommendedName>
</protein>
<evidence type="ECO:0000313" key="11">
    <source>
        <dbReference type="Proteomes" id="UP001283361"/>
    </source>
</evidence>
<dbReference type="Pfam" id="PF21467">
    <property type="entry name" value="BetaGal_gal-bd"/>
    <property type="match status" value="1"/>
</dbReference>
<comment type="catalytic activity">
    <reaction evidence="4">
        <text>Hydrolysis of terminal non-reducing beta-D-galactose residues in beta-D-galactosides.</text>
        <dbReference type="EC" id="3.2.1.23"/>
    </reaction>
</comment>
<evidence type="ECO:0000259" key="9">
    <source>
        <dbReference type="Pfam" id="PF21467"/>
    </source>
</evidence>
<dbReference type="AlphaFoldDB" id="A0AAE1E8G1"/>
<sequence>MRSWRHNLGHRVLCTECSIKSVLSSVLYYQQIQSRLIGTIGSDKVVDCFDFHTLLSLLTPSDSAGNGEAFVRAILIRVYCFLFTSAWYPERVRCGFRKPIFKIFYPCIKTVLKKMSTVTNLSFKEGEFLFKGKPLRIFSGAIHYFRIVPEYWRDRLEKAKACGLNTVETYVPWNLHEPKPGSYRNDGILDLRRFINIAADLNLHVIFRPGPYICSEWDFGGLPSWLLADPDMKVRSNYQGYQDAVKRYFSWLLPQVTDLQSSQGGPIIAVQVENEYGSFSFDPGHLVWLRDLLWKSGVTELLVTSDNETCARGLRALAEGSSGDKVALFNIPGVLPTANGMTVEELRAVFTEIRRERNSDESAGRETVEQAVSRKSRPLMVMELWSGWFDYWGASSHETTTADALLDTVRYAFSQGSSINLYMFHGGTNFGFMNGALQLPPESGVDSDSDAVKGEGCSTASTIDVDSYPYRPDVTSYDYDAPLTEDGCITGKYLALRTIIAEERRKISSYSSGDLPDLPRGNLRAQTPVLVGGWSGDSSDSTSEVMERLAWEELLQFVTKRTEEPGDPRWMESYTFGNGAVQSYGYIVYRKKMENNGDQLKDITFTGRVRDMGNILVNGESRARIDWSQRDGSVTLRDRKRSGADEKSALLDLVVENLGRVNYTTSDNQARLNTQRKGINGPVILDGKTVQGWEVLSLDFEGEFLARALESTKWVSDTSGEAGESDPKTDPRAPGPALFRGMVRLSEEPADYFVRLEGWQKGVLFVNGFNLGRYWNKGPTRTLYLPGPILRKGDNHVVVFEEEVSGGQIVFDIEPQLG</sequence>
<dbReference type="GO" id="GO:0004565">
    <property type="term" value="F:beta-galactosidase activity"/>
    <property type="evidence" value="ECO:0007669"/>
    <property type="project" value="UniProtKB-EC"/>
</dbReference>